<dbReference type="RefSeq" id="WP_156530885.1">
    <property type="nucleotide sequence ID" value="NZ_CACRUE010000026.1"/>
</dbReference>
<dbReference type="InterPro" id="IPR011990">
    <property type="entry name" value="TPR-like_helical_dom_sf"/>
</dbReference>
<evidence type="ECO:0000313" key="3">
    <source>
        <dbReference type="EMBL" id="VYU12513.1"/>
    </source>
</evidence>
<proteinExistence type="predicted"/>
<dbReference type="EMBL" id="CACRUE010000026">
    <property type="protein sequence ID" value="VYU12513.1"/>
    <property type="molecule type" value="Genomic_DNA"/>
</dbReference>
<evidence type="ECO:0000256" key="2">
    <source>
        <dbReference type="SAM" id="Coils"/>
    </source>
</evidence>
<dbReference type="InterPro" id="IPR019734">
    <property type="entry name" value="TPR_rpt"/>
</dbReference>
<gene>
    <name evidence="3" type="ORF">IBLFYP30_01797</name>
</gene>
<dbReference type="Gene3D" id="1.25.40.10">
    <property type="entry name" value="Tetratricopeptide repeat domain"/>
    <property type="match status" value="1"/>
</dbReference>
<dbReference type="AlphaFoldDB" id="A0A6N3CGZ3"/>
<organism evidence="3">
    <name type="scientific">Intestinibacter bartlettii</name>
    <dbReference type="NCBI Taxonomy" id="261299"/>
    <lineage>
        <taxon>Bacteria</taxon>
        <taxon>Bacillati</taxon>
        <taxon>Bacillota</taxon>
        <taxon>Clostridia</taxon>
        <taxon>Peptostreptococcales</taxon>
        <taxon>Peptostreptococcaceae</taxon>
        <taxon>Intestinibacter</taxon>
    </lineage>
</organism>
<feature type="coiled-coil region" evidence="2">
    <location>
        <begin position="142"/>
        <end position="173"/>
    </location>
</feature>
<sequence length="352" mass="40475">MANKELNTKGIVDSIDNFNRNSEQICETLNGLEGSINEFNKSITRLQSLKDIDLTKKKIDELSTYKQKVNHMIKELQTIEGDLSKMDELIETVSKFGGEIHSVMKNSNTISFNTISNNVRDLDKKITSFNKRIDTFIERELIKKLDEQYENIMERVNTALEKQQKMIDSIDEKVEQIGTVQPNMQISPEKLKMMKESSNTAMEAILGGNLEEVMSDFIENVIETYRDTDSAKESIYKGFSSNVLKLLSDEGEIEASYVLGERYYKEGKIDEAVVEYEKLLDDEDKRCVDKLINIYKEKAAEGNPLYLEKLGFELYRGRLIEKDVDKAIELLEKAEHNGSVNSKKYLELIKLK</sequence>
<protein>
    <submittedName>
        <fullName evidence="3">Uncharacterized protein</fullName>
    </submittedName>
</protein>
<keyword evidence="1" id="KW-0802">TPR repeat</keyword>
<evidence type="ECO:0000256" key="1">
    <source>
        <dbReference type="PROSITE-ProRule" id="PRU00339"/>
    </source>
</evidence>
<reference evidence="3" key="1">
    <citation type="submission" date="2019-11" db="EMBL/GenBank/DDBJ databases">
        <authorList>
            <person name="Feng L."/>
        </authorList>
    </citation>
    <scope>NUCLEOTIDE SEQUENCE</scope>
    <source>
        <strain evidence="3">IbartlettiiLFYP30</strain>
    </source>
</reference>
<dbReference type="SUPFAM" id="SSF81901">
    <property type="entry name" value="HCP-like"/>
    <property type="match status" value="1"/>
</dbReference>
<name>A0A6N3CGZ3_9FIRM</name>
<accession>A0A6N3CGZ3</accession>
<feature type="repeat" description="TPR" evidence="1">
    <location>
        <begin position="253"/>
        <end position="286"/>
    </location>
</feature>
<dbReference type="PROSITE" id="PS50005">
    <property type="entry name" value="TPR"/>
    <property type="match status" value="1"/>
</dbReference>
<keyword evidence="2" id="KW-0175">Coiled coil</keyword>
<dbReference type="SUPFAM" id="SSF58104">
    <property type="entry name" value="Methyl-accepting chemotaxis protein (MCP) signaling domain"/>
    <property type="match status" value="1"/>
</dbReference>